<dbReference type="GO" id="GO:0002949">
    <property type="term" value="P:tRNA threonylcarbamoyladenosine modification"/>
    <property type="evidence" value="ECO:0007669"/>
    <property type="project" value="InterPro"/>
</dbReference>
<dbReference type="Gene3D" id="3.40.50.300">
    <property type="entry name" value="P-loop containing nucleotide triphosphate hydrolases"/>
    <property type="match status" value="1"/>
</dbReference>
<proteinExistence type="inferred from homology"/>
<comment type="subcellular location">
    <subcellularLocation>
        <location evidence="1">Cytoplasm</location>
    </subcellularLocation>
</comment>
<dbReference type="InterPro" id="IPR027417">
    <property type="entry name" value="P-loop_NTPase"/>
</dbReference>
<evidence type="ECO:0000256" key="8">
    <source>
        <dbReference type="ARBA" id="ARBA00022840"/>
    </source>
</evidence>
<evidence type="ECO:0000313" key="11">
    <source>
        <dbReference type="EMBL" id="AUB31221.1"/>
    </source>
</evidence>
<evidence type="ECO:0000256" key="2">
    <source>
        <dbReference type="ARBA" id="ARBA00007599"/>
    </source>
</evidence>
<dbReference type="Pfam" id="PF02367">
    <property type="entry name" value="TsaE"/>
    <property type="match status" value="1"/>
</dbReference>
<evidence type="ECO:0000313" key="12">
    <source>
        <dbReference type="Proteomes" id="UP000231823"/>
    </source>
</evidence>
<dbReference type="SUPFAM" id="SSF52540">
    <property type="entry name" value="P-loop containing nucleoside triphosphate hydrolases"/>
    <property type="match status" value="1"/>
</dbReference>
<protein>
    <recommendedName>
        <fullName evidence="3">tRNA threonylcarbamoyladenosine biosynthesis protein TsaE</fullName>
    </recommendedName>
    <alternativeName>
        <fullName evidence="10">t(6)A37 threonylcarbamoyladenosine biosynthesis protein TsaE</fullName>
    </alternativeName>
</protein>
<evidence type="ECO:0000256" key="1">
    <source>
        <dbReference type="ARBA" id="ARBA00004496"/>
    </source>
</evidence>
<dbReference type="InterPro" id="IPR003442">
    <property type="entry name" value="T6A_TsaE"/>
</dbReference>
<organism evidence="11 12">
    <name type="scientific">Spiroplasma floricola 23-6</name>
    <dbReference type="NCBI Taxonomy" id="1336749"/>
    <lineage>
        <taxon>Bacteria</taxon>
        <taxon>Bacillati</taxon>
        <taxon>Mycoplasmatota</taxon>
        <taxon>Mollicutes</taxon>
        <taxon>Entomoplasmatales</taxon>
        <taxon>Spiroplasmataceae</taxon>
        <taxon>Spiroplasma</taxon>
    </lineage>
</organism>
<dbReference type="EMBL" id="CP025057">
    <property type="protein sequence ID" value="AUB31221.1"/>
    <property type="molecule type" value="Genomic_DNA"/>
</dbReference>
<keyword evidence="5" id="KW-0819">tRNA processing</keyword>
<accession>A0A2K8SCM2</accession>
<dbReference type="GO" id="GO:0005524">
    <property type="term" value="F:ATP binding"/>
    <property type="evidence" value="ECO:0007669"/>
    <property type="project" value="UniProtKB-KW"/>
</dbReference>
<keyword evidence="12" id="KW-1185">Reference proteome</keyword>
<keyword evidence="8" id="KW-0067">ATP-binding</keyword>
<dbReference type="GO" id="GO:0005737">
    <property type="term" value="C:cytoplasm"/>
    <property type="evidence" value="ECO:0007669"/>
    <property type="project" value="UniProtKB-SubCell"/>
</dbReference>
<dbReference type="PANTHER" id="PTHR33540">
    <property type="entry name" value="TRNA THREONYLCARBAMOYLADENOSINE BIOSYNTHESIS PROTEIN TSAE"/>
    <property type="match status" value="1"/>
</dbReference>
<evidence type="ECO:0000256" key="7">
    <source>
        <dbReference type="ARBA" id="ARBA00022741"/>
    </source>
</evidence>
<comment type="similarity">
    <text evidence="2">Belongs to the TsaE family.</text>
</comment>
<evidence type="ECO:0000256" key="6">
    <source>
        <dbReference type="ARBA" id="ARBA00022723"/>
    </source>
</evidence>
<keyword evidence="6" id="KW-0479">Metal-binding</keyword>
<gene>
    <name evidence="11" type="primary">tsaE</name>
    <name evidence="11" type="ORF">SFLOR_v1c01600</name>
</gene>
<dbReference type="NCBIfam" id="TIGR00150">
    <property type="entry name" value="T6A_YjeE"/>
    <property type="match status" value="1"/>
</dbReference>
<dbReference type="Proteomes" id="UP000231823">
    <property type="component" value="Chromosome"/>
</dbReference>
<dbReference type="PANTHER" id="PTHR33540:SF2">
    <property type="entry name" value="TRNA THREONYLCARBAMOYLADENOSINE BIOSYNTHESIS PROTEIN TSAE"/>
    <property type="match status" value="1"/>
</dbReference>
<keyword evidence="9" id="KW-0460">Magnesium</keyword>
<dbReference type="RefSeq" id="WP_100916211.1">
    <property type="nucleotide sequence ID" value="NZ_CP025057.1"/>
</dbReference>
<dbReference type="AlphaFoldDB" id="A0A2K8SCM2"/>
<dbReference type="GO" id="GO:0046872">
    <property type="term" value="F:metal ion binding"/>
    <property type="evidence" value="ECO:0007669"/>
    <property type="project" value="UniProtKB-KW"/>
</dbReference>
<reference evidence="11 12" key="1">
    <citation type="submission" date="2017-12" db="EMBL/GenBank/DDBJ databases">
        <title>Complete genome sequence of Spiroplasma floricola 23-6 (ATCC 29989).</title>
        <authorList>
            <person name="Tsai Y.-M."/>
            <person name="Wu P.-S."/>
            <person name="Lo W.-S."/>
            <person name="Kuo C.-H."/>
        </authorList>
    </citation>
    <scope>NUCLEOTIDE SEQUENCE [LARGE SCALE GENOMIC DNA]</scope>
    <source>
        <strain evidence="11 12">23-6</strain>
    </source>
</reference>
<evidence type="ECO:0000256" key="5">
    <source>
        <dbReference type="ARBA" id="ARBA00022694"/>
    </source>
</evidence>
<keyword evidence="7" id="KW-0547">Nucleotide-binding</keyword>
<evidence type="ECO:0000256" key="9">
    <source>
        <dbReference type="ARBA" id="ARBA00022842"/>
    </source>
</evidence>
<dbReference type="OrthoDB" id="9815896at2"/>
<keyword evidence="4" id="KW-0963">Cytoplasm</keyword>
<sequence length="138" mass="16252">MRFEINNLDELNKVVKYILDKLKENVCLILDGQMGAGKTTFTKKVLKEMGLNEIVTSPTFTIMNQYQIKELKINHIDAYRLTLQEDSQMYLEEMMNSLNIVEWSENLAINYSSYFKVIKIEIDVIDENKRIFTVEEEN</sequence>
<name>A0A2K8SCM2_9MOLU</name>
<evidence type="ECO:0000256" key="3">
    <source>
        <dbReference type="ARBA" id="ARBA00019010"/>
    </source>
</evidence>
<dbReference type="KEGG" id="sfz:SFLOR_v1c01600"/>
<evidence type="ECO:0000256" key="10">
    <source>
        <dbReference type="ARBA" id="ARBA00032441"/>
    </source>
</evidence>
<evidence type="ECO:0000256" key="4">
    <source>
        <dbReference type="ARBA" id="ARBA00022490"/>
    </source>
</evidence>